<reference evidence="12 13" key="1">
    <citation type="submission" date="2019-08" db="EMBL/GenBank/DDBJ databases">
        <title>Whole-genome Sequencing of e-waste polymer degrading bacterium Pseudomonas sp. strain PE08.</title>
        <authorList>
            <person name="Kirdat K."/>
            <person name="Debbarma P."/>
            <person name="Narawade N."/>
            <person name="Suyal D."/>
            <person name="Thorat V."/>
            <person name="Shouche Y."/>
            <person name="Goel R."/>
            <person name="Yadav A."/>
        </authorList>
    </citation>
    <scope>NUCLEOTIDE SEQUENCE [LARGE SCALE GENOMIC DNA]</scope>
    <source>
        <strain evidence="12 13">PE08</strain>
    </source>
</reference>
<dbReference type="InterPro" id="IPR004089">
    <property type="entry name" value="MCPsignal_dom"/>
</dbReference>
<dbReference type="Gene3D" id="1.10.287.950">
    <property type="entry name" value="Methyl-accepting chemotaxis protein"/>
    <property type="match status" value="1"/>
</dbReference>
<dbReference type="RefSeq" id="WP_151135783.1">
    <property type="nucleotide sequence ID" value="NZ_CP043311.1"/>
</dbReference>
<feature type="domain" description="HAMP" evidence="11">
    <location>
        <begin position="350"/>
        <end position="402"/>
    </location>
</feature>
<feature type="domain" description="Methyl-accepting transducer" evidence="10">
    <location>
        <begin position="407"/>
        <end position="643"/>
    </location>
</feature>
<evidence type="ECO:0000256" key="3">
    <source>
        <dbReference type="ARBA" id="ARBA00022692"/>
    </source>
</evidence>
<feature type="transmembrane region" description="Helical" evidence="9">
    <location>
        <begin position="328"/>
        <end position="350"/>
    </location>
</feature>
<dbReference type="PROSITE" id="PS50111">
    <property type="entry name" value="CHEMOTAXIS_TRANSDUC_2"/>
    <property type="match status" value="1"/>
</dbReference>
<dbReference type="SMART" id="SM00283">
    <property type="entry name" value="MA"/>
    <property type="match status" value="1"/>
</dbReference>
<keyword evidence="5 9" id="KW-0472">Membrane</keyword>
<dbReference type="PANTHER" id="PTHR32089">
    <property type="entry name" value="METHYL-ACCEPTING CHEMOTAXIS PROTEIN MCPB"/>
    <property type="match status" value="1"/>
</dbReference>
<evidence type="ECO:0000256" key="5">
    <source>
        <dbReference type="ARBA" id="ARBA00023136"/>
    </source>
</evidence>
<organism evidence="12 13">
    <name type="scientific">Metapseudomonas lalkuanensis</name>
    <dbReference type="NCBI Taxonomy" id="2604832"/>
    <lineage>
        <taxon>Bacteria</taxon>
        <taxon>Pseudomonadati</taxon>
        <taxon>Pseudomonadota</taxon>
        <taxon>Gammaproteobacteria</taxon>
        <taxon>Pseudomonadales</taxon>
        <taxon>Pseudomonadaceae</taxon>
        <taxon>Metapseudomonas</taxon>
    </lineage>
</organism>
<dbReference type="PANTHER" id="PTHR32089:SF120">
    <property type="entry name" value="METHYL-ACCEPTING CHEMOTAXIS PROTEIN TLPQ"/>
    <property type="match status" value="1"/>
</dbReference>
<evidence type="ECO:0000256" key="9">
    <source>
        <dbReference type="SAM" id="Phobius"/>
    </source>
</evidence>
<evidence type="ECO:0000259" key="10">
    <source>
        <dbReference type="PROSITE" id="PS50111"/>
    </source>
</evidence>
<dbReference type="CDD" id="cd06225">
    <property type="entry name" value="HAMP"/>
    <property type="match status" value="1"/>
</dbReference>
<dbReference type="Pfam" id="PF00015">
    <property type="entry name" value="MCPsignal"/>
    <property type="match status" value="1"/>
</dbReference>
<dbReference type="GO" id="GO:0006935">
    <property type="term" value="P:chemotaxis"/>
    <property type="evidence" value="ECO:0007669"/>
    <property type="project" value="UniProtKB-KW"/>
</dbReference>
<dbReference type="Proteomes" id="UP000327179">
    <property type="component" value="Chromosome"/>
</dbReference>
<dbReference type="GO" id="GO:0016020">
    <property type="term" value="C:membrane"/>
    <property type="evidence" value="ECO:0007669"/>
    <property type="project" value="UniProtKB-SubCell"/>
</dbReference>
<comment type="subcellular location">
    <subcellularLocation>
        <location evidence="1">Membrane</location>
        <topology evidence="1">Multi-pass membrane protein</topology>
    </subcellularLocation>
</comment>
<protein>
    <submittedName>
        <fullName evidence="12">Methyl-accepting chemotaxis protein</fullName>
    </submittedName>
</protein>
<dbReference type="FunFam" id="1.10.287.950:FF:000001">
    <property type="entry name" value="Methyl-accepting chemotaxis sensory transducer"/>
    <property type="match status" value="1"/>
</dbReference>
<keyword evidence="4 9" id="KW-1133">Transmembrane helix</keyword>
<dbReference type="KEGG" id="plal:FXN65_20330"/>
<evidence type="ECO:0000256" key="7">
    <source>
        <dbReference type="ARBA" id="ARBA00029447"/>
    </source>
</evidence>
<evidence type="ECO:0000256" key="4">
    <source>
        <dbReference type="ARBA" id="ARBA00022989"/>
    </source>
</evidence>
<dbReference type="GO" id="GO:0007165">
    <property type="term" value="P:signal transduction"/>
    <property type="evidence" value="ECO:0007669"/>
    <property type="project" value="UniProtKB-KW"/>
</dbReference>
<dbReference type="AlphaFoldDB" id="A0A5J6QTY4"/>
<dbReference type="InterPro" id="IPR003660">
    <property type="entry name" value="HAMP_dom"/>
</dbReference>
<dbReference type="SMART" id="SM00304">
    <property type="entry name" value="HAMP"/>
    <property type="match status" value="1"/>
</dbReference>
<evidence type="ECO:0000256" key="2">
    <source>
        <dbReference type="ARBA" id="ARBA00022500"/>
    </source>
</evidence>
<keyword evidence="13" id="KW-1185">Reference proteome</keyword>
<keyword evidence="2" id="KW-0145">Chemotaxis</keyword>
<keyword evidence="3 9" id="KW-0812">Transmembrane</keyword>
<dbReference type="PROSITE" id="PS50885">
    <property type="entry name" value="HAMP"/>
    <property type="match status" value="1"/>
</dbReference>
<evidence type="ECO:0000256" key="8">
    <source>
        <dbReference type="PROSITE-ProRule" id="PRU00284"/>
    </source>
</evidence>
<name>A0A5J6QTY4_9GAMM</name>
<dbReference type="CDD" id="cd11386">
    <property type="entry name" value="MCP_signal"/>
    <property type="match status" value="1"/>
</dbReference>
<dbReference type="Pfam" id="PF00672">
    <property type="entry name" value="HAMP"/>
    <property type="match status" value="1"/>
</dbReference>
<accession>A0A5J6QTY4</accession>
<sequence length="679" mass="72687">MKAMEYLSFSAKFVLLGALAFSLVLVPTTLYLFGALKSGHQAERELHGVVPVQTLLQLVALTQQHRDLTASMLGGDSGLQQARQAKQAELQRAFEASEQALHAADVEADLLAAWQQVREQWRTLSEKIGQGDIGARQSLQQHAQLIASSLLIEDALLDHFELALDPLLDSAALINSALIEMPQTAELFGQLRSYGALYLAQGRILPEQQGALMGLSAQALVSAERMSRAFAKASAADPALAAMLEAPLASLRPQIQKALALTDKELISAIELDFAGGGAGLKLTYPVADYLAAYARSIDGLQAIGDSALMELEKRLGERRDEHRRHTLLMSAALLALLLIGGTVAALIVMRLLAQLREAMAAAERIAKGDLSQPLESDGRDEAARLLQALHRMQTDLRVTVRQIVCSSEQLATASGELSTVTEGASCGLQRQCEELDQAAAAVTQLTTAIEEVARNAVSTSEVSLSADQCSRQGHDSVIRTVDAIEALAGDIECTAQALQSLAGRIDDIGSVLDVIRAIAEQTNLLALNAAIEAARAGESGRGFAVVADEVRALARRTQDSTRQIETIIGAVQQGSQDALRAMRSSDGRTRETLELARAAGVALQRIVGAITEINERNLCIASATEQQSQVAREVDRNLLNIREVAALTSNGADRTQLSSRQLADLAGEMSDMVRHFVI</sequence>
<dbReference type="SUPFAM" id="SSF58104">
    <property type="entry name" value="Methyl-accepting chemotaxis protein (MCP) signaling domain"/>
    <property type="match status" value="1"/>
</dbReference>
<feature type="transmembrane region" description="Helical" evidence="9">
    <location>
        <begin position="13"/>
        <end position="34"/>
    </location>
</feature>
<evidence type="ECO:0000256" key="1">
    <source>
        <dbReference type="ARBA" id="ARBA00004141"/>
    </source>
</evidence>
<evidence type="ECO:0000256" key="6">
    <source>
        <dbReference type="ARBA" id="ARBA00023224"/>
    </source>
</evidence>
<evidence type="ECO:0000259" key="11">
    <source>
        <dbReference type="PROSITE" id="PS50885"/>
    </source>
</evidence>
<evidence type="ECO:0000313" key="12">
    <source>
        <dbReference type="EMBL" id="QEY64286.1"/>
    </source>
</evidence>
<gene>
    <name evidence="12" type="ORF">FXN65_20330</name>
</gene>
<dbReference type="EMBL" id="CP043311">
    <property type="protein sequence ID" value="QEY64286.1"/>
    <property type="molecule type" value="Genomic_DNA"/>
</dbReference>
<keyword evidence="6 8" id="KW-0807">Transducer</keyword>
<comment type="similarity">
    <text evidence="7">Belongs to the methyl-accepting chemotaxis (MCP) protein family.</text>
</comment>
<evidence type="ECO:0000313" key="13">
    <source>
        <dbReference type="Proteomes" id="UP000327179"/>
    </source>
</evidence>
<proteinExistence type="inferred from homology"/>